<keyword evidence="2" id="KW-1185">Reference proteome</keyword>
<comment type="caution">
    <text evidence="1">The sequence shown here is derived from an EMBL/GenBank/DDBJ whole genome shotgun (WGS) entry which is preliminary data.</text>
</comment>
<name>A0A8H6U4C3_9AGAR</name>
<organism evidence="1 2">
    <name type="scientific">Mycena sanguinolenta</name>
    <dbReference type="NCBI Taxonomy" id="230812"/>
    <lineage>
        <taxon>Eukaryota</taxon>
        <taxon>Fungi</taxon>
        <taxon>Dikarya</taxon>
        <taxon>Basidiomycota</taxon>
        <taxon>Agaricomycotina</taxon>
        <taxon>Agaricomycetes</taxon>
        <taxon>Agaricomycetidae</taxon>
        <taxon>Agaricales</taxon>
        <taxon>Marasmiineae</taxon>
        <taxon>Mycenaceae</taxon>
        <taxon>Mycena</taxon>
    </lineage>
</organism>
<sequence length="78" mass="8042">MTNRLVQFCLNEIPSPQTQDNVHHIGIIQASINIYGGTGGPGGAGDNIGGAGGIGSGPTVFYGLRDLLGQGRVYSAQW</sequence>
<protein>
    <submittedName>
        <fullName evidence="1">Uncharacterized protein</fullName>
    </submittedName>
</protein>
<accession>A0A8H6U4C3</accession>
<dbReference type="AlphaFoldDB" id="A0A8H6U4C3"/>
<evidence type="ECO:0000313" key="1">
    <source>
        <dbReference type="EMBL" id="KAF7328601.1"/>
    </source>
</evidence>
<reference evidence="1" key="1">
    <citation type="submission" date="2020-05" db="EMBL/GenBank/DDBJ databases">
        <title>Mycena genomes resolve the evolution of fungal bioluminescence.</title>
        <authorList>
            <person name="Tsai I.J."/>
        </authorList>
    </citation>
    <scope>NUCLEOTIDE SEQUENCE</scope>
    <source>
        <strain evidence="1">160909Yilan</strain>
    </source>
</reference>
<proteinExistence type="predicted"/>
<dbReference type="Proteomes" id="UP000623467">
    <property type="component" value="Unassembled WGS sequence"/>
</dbReference>
<gene>
    <name evidence="1" type="ORF">MSAN_02477900</name>
</gene>
<dbReference type="EMBL" id="JACAZH010000075">
    <property type="protein sequence ID" value="KAF7328601.1"/>
    <property type="molecule type" value="Genomic_DNA"/>
</dbReference>
<evidence type="ECO:0000313" key="2">
    <source>
        <dbReference type="Proteomes" id="UP000623467"/>
    </source>
</evidence>